<gene>
    <name evidence="1" type="ORF">U732_3085</name>
</gene>
<dbReference type="Proteomes" id="UP000031366">
    <property type="component" value="Unassembled WGS sequence"/>
</dbReference>
<sequence length="119" mass="13570">MLKAKLNEIMLNNNIAFSVMVNLDDNNIENIGNKTELEYFSLVENIFGNIEHIHALNDSLKGQIMPQSWKQGNVKCLVCKPADNVIVGLFYNEERTTIESYRFGKTLNDIIKGAWGTYK</sequence>
<accession>A0A0C1U6X6</accession>
<dbReference type="EMBL" id="AYSO01000014">
    <property type="protein sequence ID" value="KIE47548.1"/>
    <property type="molecule type" value="Genomic_DNA"/>
</dbReference>
<keyword evidence="2" id="KW-1185">Reference proteome</keyword>
<proteinExistence type="predicted"/>
<protein>
    <submittedName>
        <fullName evidence="1">Uncharacterized protein</fullName>
    </submittedName>
</protein>
<evidence type="ECO:0000313" key="2">
    <source>
        <dbReference type="Proteomes" id="UP000031366"/>
    </source>
</evidence>
<organism evidence="1 2">
    <name type="scientific">Clostridium argentinense CDC 2741</name>
    <dbReference type="NCBI Taxonomy" id="1418104"/>
    <lineage>
        <taxon>Bacteria</taxon>
        <taxon>Bacillati</taxon>
        <taxon>Bacillota</taxon>
        <taxon>Clostridia</taxon>
        <taxon>Eubacteriales</taxon>
        <taxon>Clostridiaceae</taxon>
        <taxon>Clostridium</taxon>
    </lineage>
</organism>
<comment type="caution">
    <text evidence="1">The sequence shown here is derived from an EMBL/GenBank/DDBJ whole genome shotgun (WGS) entry which is preliminary data.</text>
</comment>
<dbReference type="AlphaFoldDB" id="A0A0C1U6X6"/>
<evidence type="ECO:0000313" key="1">
    <source>
        <dbReference type="EMBL" id="KIE47548.1"/>
    </source>
</evidence>
<reference evidence="1" key="1">
    <citation type="journal article" date="2015" name="Infect. Genet. Evol.">
        <title>Genomic sequences of six botulinum neurotoxin-producing strains representing three clostridial species illustrate the mobility and diversity of botulinum neurotoxin genes.</title>
        <authorList>
            <person name="Smith T.J."/>
            <person name="Hill K.K."/>
            <person name="Xie G."/>
            <person name="Foley B.T."/>
            <person name="Williamson C.H."/>
            <person name="Foster J.T."/>
            <person name="Johnson S.L."/>
            <person name="Chertkov O."/>
            <person name="Teshima H."/>
            <person name="Gibbons H.S."/>
            <person name="Johnsky L.A."/>
            <person name="Karavis M.A."/>
            <person name="Smith L.A."/>
        </authorList>
    </citation>
    <scope>NUCLEOTIDE SEQUENCE [LARGE SCALE GENOMIC DNA]</scope>
    <source>
        <strain evidence="1">CDC 2741</strain>
    </source>
</reference>
<dbReference type="RefSeq" id="WP_039631524.1">
    <property type="nucleotide sequence ID" value="NZ_AYSO01000014.1"/>
</dbReference>
<name>A0A0C1U6X6_9CLOT</name>
<dbReference type="OrthoDB" id="2085550at2"/>